<gene>
    <name evidence="2" type="ORF">SCHPADRAFT_487772</name>
</gene>
<evidence type="ECO:0000313" key="2">
    <source>
        <dbReference type="EMBL" id="KLO11070.1"/>
    </source>
</evidence>
<protein>
    <submittedName>
        <fullName evidence="2">Uncharacterized protein</fullName>
    </submittedName>
</protein>
<organism evidence="2 3">
    <name type="scientific">Schizopora paradoxa</name>
    <dbReference type="NCBI Taxonomy" id="27342"/>
    <lineage>
        <taxon>Eukaryota</taxon>
        <taxon>Fungi</taxon>
        <taxon>Dikarya</taxon>
        <taxon>Basidiomycota</taxon>
        <taxon>Agaricomycotina</taxon>
        <taxon>Agaricomycetes</taxon>
        <taxon>Hymenochaetales</taxon>
        <taxon>Schizoporaceae</taxon>
        <taxon>Schizopora</taxon>
    </lineage>
</organism>
<proteinExistence type="predicted"/>
<accession>A0A0H2RGR9</accession>
<keyword evidence="3" id="KW-1185">Reference proteome</keyword>
<dbReference type="Proteomes" id="UP000053477">
    <property type="component" value="Unassembled WGS sequence"/>
</dbReference>
<name>A0A0H2RGR9_9AGAM</name>
<evidence type="ECO:0000313" key="3">
    <source>
        <dbReference type="Proteomes" id="UP000053477"/>
    </source>
</evidence>
<reference evidence="2 3" key="1">
    <citation type="submission" date="2015-04" db="EMBL/GenBank/DDBJ databases">
        <title>Complete genome sequence of Schizopora paradoxa KUC8140, a cosmopolitan wood degrader in East Asia.</title>
        <authorList>
            <consortium name="DOE Joint Genome Institute"/>
            <person name="Min B."/>
            <person name="Park H."/>
            <person name="Jang Y."/>
            <person name="Kim J.-J."/>
            <person name="Kim K.H."/>
            <person name="Pangilinan J."/>
            <person name="Lipzen A."/>
            <person name="Riley R."/>
            <person name="Grigoriev I.V."/>
            <person name="Spatafora J.W."/>
            <person name="Choi I.-G."/>
        </authorList>
    </citation>
    <scope>NUCLEOTIDE SEQUENCE [LARGE SCALE GENOMIC DNA]</scope>
    <source>
        <strain evidence="2 3">KUC8140</strain>
    </source>
</reference>
<dbReference type="EMBL" id="KQ086009">
    <property type="protein sequence ID" value="KLO11070.1"/>
    <property type="molecule type" value="Genomic_DNA"/>
</dbReference>
<feature type="region of interest" description="Disordered" evidence="1">
    <location>
        <begin position="1"/>
        <end position="21"/>
    </location>
</feature>
<evidence type="ECO:0000256" key="1">
    <source>
        <dbReference type="SAM" id="MobiDB-lite"/>
    </source>
</evidence>
<dbReference type="InParanoid" id="A0A0H2RGR9"/>
<dbReference type="AlphaFoldDB" id="A0A0H2RGR9"/>
<sequence length="220" mass="24392">MSPKVESKPAGRPNADEQSIGEHAEVESIEIVFNEGFEAHKELEVFIGAEKRSAKLVKVDLSSRTYRWEPKHGISVFPNDKLIIRPLHKRWRDCHFTLGRKDRIDSYEISGKDLMSLCDHDSGSPLDGPECFKASGRNSKVILRLFLRGFEALVDVDITSLDSSKVTETVMSLTSSESLQTAASEIQSVLGQIGANVAVVEDVIQTLENVASQKLRCPHS</sequence>